<evidence type="ECO:0000313" key="3">
    <source>
        <dbReference type="Proteomes" id="UP000503840"/>
    </source>
</evidence>
<evidence type="ECO:0000256" key="1">
    <source>
        <dbReference type="SAM" id="MobiDB-lite"/>
    </source>
</evidence>
<dbReference type="AlphaFoldDB" id="A0A7J0BFI5"/>
<dbReference type="EMBL" id="BLVO01000012">
    <property type="protein sequence ID" value="GFM32467.1"/>
    <property type="molecule type" value="Genomic_DNA"/>
</dbReference>
<name>A0A7J0BFI5_9BACT</name>
<feature type="compositionally biased region" description="Low complexity" evidence="1">
    <location>
        <begin position="94"/>
        <end position="104"/>
    </location>
</feature>
<dbReference type="Proteomes" id="UP000503840">
    <property type="component" value="Unassembled WGS sequence"/>
</dbReference>
<keyword evidence="3" id="KW-1185">Reference proteome</keyword>
<reference evidence="2 3" key="1">
    <citation type="submission" date="2020-05" db="EMBL/GenBank/DDBJ databases">
        <title>Draft genome sequence of Desulfovibrio sp. strain HN2T.</title>
        <authorList>
            <person name="Ueno A."/>
            <person name="Tamazawa S."/>
            <person name="Tamamura S."/>
            <person name="Murakami T."/>
            <person name="Kiyama T."/>
            <person name="Inomata H."/>
            <person name="Amano Y."/>
            <person name="Miyakawa K."/>
            <person name="Tamaki H."/>
            <person name="Naganuma T."/>
            <person name="Kaneko K."/>
        </authorList>
    </citation>
    <scope>NUCLEOTIDE SEQUENCE [LARGE SCALE GENOMIC DNA]</scope>
    <source>
        <strain evidence="2 3">HN2</strain>
    </source>
</reference>
<feature type="compositionally biased region" description="Acidic residues" evidence="1">
    <location>
        <begin position="256"/>
        <end position="272"/>
    </location>
</feature>
<comment type="caution">
    <text evidence="2">The sequence shown here is derived from an EMBL/GenBank/DDBJ whole genome shotgun (WGS) entry which is preliminary data.</text>
</comment>
<organism evidence="2 3">
    <name type="scientific">Desulfovibrio subterraneus</name>
    <dbReference type="NCBI Taxonomy" id="2718620"/>
    <lineage>
        <taxon>Bacteria</taxon>
        <taxon>Pseudomonadati</taxon>
        <taxon>Thermodesulfobacteriota</taxon>
        <taxon>Desulfovibrionia</taxon>
        <taxon>Desulfovibrionales</taxon>
        <taxon>Desulfovibrionaceae</taxon>
        <taxon>Desulfovibrio</taxon>
    </lineage>
</organism>
<feature type="compositionally biased region" description="Acidic residues" evidence="1">
    <location>
        <begin position="198"/>
        <end position="209"/>
    </location>
</feature>
<feature type="compositionally biased region" description="Low complexity" evidence="1">
    <location>
        <begin position="177"/>
        <end position="188"/>
    </location>
</feature>
<gene>
    <name evidence="2" type="ORF">DSM101010T_08320</name>
</gene>
<dbReference type="RefSeq" id="WP_174404176.1">
    <property type="nucleotide sequence ID" value="NZ_BLVO01000012.1"/>
</dbReference>
<feature type="compositionally biased region" description="Acidic residues" evidence="1">
    <location>
        <begin position="130"/>
        <end position="139"/>
    </location>
</feature>
<evidence type="ECO:0000313" key="2">
    <source>
        <dbReference type="EMBL" id="GFM32467.1"/>
    </source>
</evidence>
<feature type="compositionally biased region" description="Acidic residues" evidence="1">
    <location>
        <begin position="105"/>
        <end position="115"/>
    </location>
</feature>
<accession>A0A7J0BFI5</accession>
<protein>
    <submittedName>
        <fullName evidence="2">Uncharacterized protein</fullName>
    </submittedName>
</protein>
<sequence length="711" mass="73998">MSPKDTLDFDTEDDIIELTDIVEEGTPPAADEAADDLFGAADGDIDFEKELEDLFSDDSSASQKESGKGTGGGLDFESDLDDLLGGLDGEDKPAGSASASSSASTDDDFSAELDDLLNSQGSSAPASGINDDDDFDADLDALLGDLDTPDTPAATSARTSAEDDLLSELGLAPETLSKPAPKAPPSAAESTGTTGDIDFSELDALIEDMEVPKSGKPAAPQEDDGLPDLSDLDALLDEAAAGEAVLTPSNHNAPADDLDALLDSLDGAEMEPESAAGNGDDDLDLDKLLAEAETANAPQAQELHPAGDTDDIDSLLADLDAVPAPPPPAAPAAPLAFDPNETLDSPDMGELDALLDSLGGATEENALPATAEIEDIPELDDILGESTQPERSDAAPVFEEADIDDLDALLAGTEPGPARTSELDDLLDADEPAADAETGADDLLQDALGSDTIQDTIQDTIPDAVQDTVQDMSGQPDLSAIADISDIPEEPAQTDAASTDEGDIDALLGDDLPQEADIDALLQDVEELPADEAALGAAAKDIAEDLMGDIGDTAEETELDMTSLDDALAEASECVVQEAPDLAALAMRIAAIERMLSPSEEHVEDIVARKIAEAAAEDEARIQQDSPSAIMAAVEEALAEDGPIMTRIVTMIDEKIDERIGEIERTVFTHKDWTTHSRELRDDLKDNIERAAAKAAADIIREELASLISEE</sequence>
<feature type="compositionally biased region" description="Acidic residues" evidence="1">
    <location>
        <begin position="372"/>
        <end position="383"/>
    </location>
</feature>
<feature type="region of interest" description="Disordered" evidence="1">
    <location>
        <begin position="53"/>
        <end position="396"/>
    </location>
</feature>
<feature type="compositionally biased region" description="Acidic residues" evidence="1">
    <location>
        <begin position="221"/>
        <end position="236"/>
    </location>
</feature>
<proteinExistence type="predicted"/>
<feature type="compositionally biased region" description="Low complexity" evidence="1">
    <location>
        <begin position="140"/>
        <end position="152"/>
    </location>
</feature>